<dbReference type="InterPro" id="IPR002347">
    <property type="entry name" value="SDR_fam"/>
</dbReference>
<accession>A0A6J4J7F9</accession>
<dbReference type="GO" id="GO:0016491">
    <property type="term" value="F:oxidoreductase activity"/>
    <property type="evidence" value="ECO:0007669"/>
    <property type="project" value="UniProtKB-KW"/>
</dbReference>
<reference evidence="3" key="1">
    <citation type="submission" date="2020-02" db="EMBL/GenBank/DDBJ databases">
        <authorList>
            <person name="Meier V. D."/>
        </authorList>
    </citation>
    <scope>NUCLEOTIDE SEQUENCE</scope>
    <source>
        <strain evidence="3">AVDCRST_MAG57</strain>
    </source>
</reference>
<comment type="similarity">
    <text evidence="1">Belongs to the short-chain dehydrogenases/reductases (SDR) family.</text>
</comment>
<evidence type="ECO:0000256" key="1">
    <source>
        <dbReference type="ARBA" id="ARBA00006484"/>
    </source>
</evidence>
<protein>
    <submittedName>
        <fullName evidence="3">Oxidoreductase, short-chain dehydrogenase/reductase family</fullName>
    </submittedName>
</protein>
<dbReference type="Gene3D" id="3.40.50.720">
    <property type="entry name" value="NAD(P)-binding Rossmann-like Domain"/>
    <property type="match status" value="1"/>
</dbReference>
<dbReference type="PRINTS" id="PR00081">
    <property type="entry name" value="GDHRDH"/>
</dbReference>
<dbReference type="AlphaFoldDB" id="A0A6J4J7F9"/>
<dbReference type="Pfam" id="PF00106">
    <property type="entry name" value="adh_short"/>
    <property type="match status" value="1"/>
</dbReference>
<keyword evidence="2" id="KW-0560">Oxidoreductase</keyword>
<sequence length="307" mass="32782">MQHHTIVMTGASRGIGNHAAVQMLSQAPDLHLLVTTRGSGEDLVAQLVGDSGNPHVSWVTCELSSLASIRSAAAEIARRLDAGAVPPLSGFVGNAGVQMTSANRTTLDGLESTFAVNVLANHLFLRLLGDRFVQPARVVITTSDTHFGDFRHNMGMVPAPQWRAPRQLAQSGSTPATDTVTAGRTTYATSKLAVIHLVHELSRRLPAGVDIYSWNPGFVPGTGLARDANAVQRFAMKYVMPLMALTPLSVSAKTAGRHLAHVVLGDRLTDSGAYINLDTPESSSAESYDLARERELWQAADELCKVA</sequence>
<gene>
    <name evidence="3" type="ORF">AVDCRST_MAG57-3225</name>
</gene>
<proteinExistence type="inferred from homology"/>
<dbReference type="PANTHER" id="PTHR24320">
    <property type="entry name" value="RETINOL DEHYDROGENASE"/>
    <property type="match status" value="1"/>
</dbReference>
<evidence type="ECO:0000256" key="2">
    <source>
        <dbReference type="ARBA" id="ARBA00023002"/>
    </source>
</evidence>
<dbReference type="PANTHER" id="PTHR24320:SF148">
    <property type="entry name" value="NAD(P)-BINDING ROSSMANN-FOLD SUPERFAMILY PROTEIN"/>
    <property type="match status" value="1"/>
</dbReference>
<name>A0A6J4J7F9_9ACTN</name>
<dbReference type="EMBL" id="CADCTI010000260">
    <property type="protein sequence ID" value="CAA9271542.1"/>
    <property type="molecule type" value="Genomic_DNA"/>
</dbReference>
<organism evidence="3">
    <name type="scientific">uncultured Blastococcus sp</name>
    <dbReference type="NCBI Taxonomy" id="217144"/>
    <lineage>
        <taxon>Bacteria</taxon>
        <taxon>Bacillati</taxon>
        <taxon>Actinomycetota</taxon>
        <taxon>Actinomycetes</taxon>
        <taxon>Geodermatophilales</taxon>
        <taxon>Geodermatophilaceae</taxon>
        <taxon>Blastococcus</taxon>
        <taxon>environmental samples</taxon>
    </lineage>
</organism>
<evidence type="ECO:0000313" key="3">
    <source>
        <dbReference type="EMBL" id="CAA9271542.1"/>
    </source>
</evidence>
<dbReference type="SUPFAM" id="SSF51735">
    <property type="entry name" value="NAD(P)-binding Rossmann-fold domains"/>
    <property type="match status" value="1"/>
</dbReference>
<dbReference type="InterPro" id="IPR036291">
    <property type="entry name" value="NAD(P)-bd_dom_sf"/>
</dbReference>